<proteinExistence type="predicted"/>
<sequence length="364" mass="38381">MSINRKKVFYALAAPFGAFVLAVAVAGLALLVSGKNPFVAFKQMVIYGGTVDSLITSINEALPLFVSGVAVAIGFRTNLFNIGVEGQYRLAAIVAAVVGAELPGPGFLRIIMAMAAAVIVGAMYASIAGLLKAYRNVNEVIATIMLNGVMTGLVAVLLKWDLIASIKDQQLRTSRLPKSAWFPSVTFGGSELYLWVFVAIAIGIGYHYLINRSRFGYELRASGINPGAALAAGVNPKRMVVKTMALSGAVAGLVGMPLLLQRQHEFTQQFQQGLGFAGIAVALVGRQKAAGMAAAALLFAYLTRASQALTSPPTRGTKEIGTILQGTMMLAAVVAYEVVRRRAEANAIHEAAHRAAVQFAEVPA</sequence>
<protein>
    <submittedName>
        <fullName evidence="7">Unannotated protein</fullName>
    </submittedName>
</protein>
<keyword evidence="5 6" id="KW-0472">Membrane</keyword>
<dbReference type="EMBL" id="CAEZXM010000053">
    <property type="protein sequence ID" value="CAB4684411.1"/>
    <property type="molecule type" value="Genomic_DNA"/>
</dbReference>
<dbReference type="CDD" id="cd06580">
    <property type="entry name" value="TM_PBP1_transp_TpRbsC_like"/>
    <property type="match status" value="1"/>
</dbReference>
<comment type="subcellular location">
    <subcellularLocation>
        <location evidence="1">Cell membrane</location>
        <topology evidence="1">Multi-pass membrane protein</topology>
    </subcellularLocation>
</comment>
<feature type="transmembrane region" description="Helical" evidence="6">
    <location>
        <begin position="12"/>
        <end position="34"/>
    </location>
</feature>
<organism evidence="7">
    <name type="scientific">freshwater metagenome</name>
    <dbReference type="NCBI Taxonomy" id="449393"/>
    <lineage>
        <taxon>unclassified sequences</taxon>
        <taxon>metagenomes</taxon>
        <taxon>ecological metagenomes</taxon>
    </lineage>
</organism>
<keyword evidence="3 6" id="KW-0812">Transmembrane</keyword>
<feature type="transmembrane region" description="Helical" evidence="6">
    <location>
        <begin position="140"/>
        <end position="158"/>
    </location>
</feature>
<accession>A0A6J6NCP9</accession>
<evidence type="ECO:0000256" key="2">
    <source>
        <dbReference type="ARBA" id="ARBA00022475"/>
    </source>
</evidence>
<dbReference type="AlphaFoldDB" id="A0A6J6NCP9"/>
<feature type="transmembrane region" description="Helical" evidence="6">
    <location>
        <begin position="192"/>
        <end position="210"/>
    </location>
</feature>
<feature type="transmembrane region" description="Helical" evidence="6">
    <location>
        <begin position="110"/>
        <end position="131"/>
    </location>
</feature>
<keyword evidence="4 6" id="KW-1133">Transmembrane helix</keyword>
<evidence type="ECO:0000256" key="6">
    <source>
        <dbReference type="SAM" id="Phobius"/>
    </source>
</evidence>
<evidence type="ECO:0000256" key="5">
    <source>
        <dbReference type="ARBA" id="ARBA00023136"/>
    </source>
</evidence>
<dbReference type="Pfam" id="PF02653">
    <property type="entry name" value="BPD_transp_2"/>
    <property type="match status" value="1"/>
</dbReference>
<keyword evidence="2" id="KW-1003">Cell membrane</keyword>
<dbReference type="PANTHER" id="PTHR47089:SF1">
    <property type="entry name" value="GUANOSINE ABC TRANSPORTER PERMEASE PROTEIN NUPP"/>
    <property type="match status" value="1"/>
</dbReference>
<dbReference type="PANTHER" id="PTHR47089">
    <property type="entry name" value="ABC TRANSPORTER, PERMEASE PROTEIN"/>
    <property type="match status" value="1"/>
</dbReference>
<dbReference type="GO" id="GO:0005886">
    <property type="term" value="C:plasma membrane"/>
    <property type="evidence" value="ECO:0007669"/>
    <property type="project" value="UniProtKB-SubCell"/>
</dbReference>
<evidence type="ECO:0000256" key="3">
    <source>
        <dbReference type="ARBA" id="ARBA00022692"/>
    </source>
</evidence>
<reference evidence="7" key="1">
    <citation type="submission" date="2020-05" db="EMBL/GenBank/DDBJ databases">
        <authorList>
            <person name="Chiriac C."/>
            <person name="Salcher M."/>
            <person name="Ghai R."/>
            <person name="Kavagutti S V."/>
        </authorList>
    </citation>
    <scope>NUCLEOTIDE SEQUENCE</scope>
</reference>
<gene>
    <name evidence="7" type="ORF">UFOPK2366_00407</name>
</gene>
<name>A0A6J6NCP9_9ZZZZ</name>
<evidence type="ECO:0000313" key="7">
    <source>
        <dbReference type="EMBL" id="CAB4684411.1"/>
    </source>
</evidence>
<evidence type="ECO:0000256" key="1">
    <source>
        <dbReference type="ARBA" id="ARBA00004651"/>
    </source>
</evidence>
<dbReference type="GO" id="GO:0022857">
    <property type="term" value="F:transmembrane transporter activity"/>
    <property type="evidence" value="ECO:0007669"/>
    <property type="project" value="InterPro"/>
</dbReference>
<dbReference type="InterPro" id="IPR001851">
    <property type="entry name" value="ABC_transp_permease"/>
</dbReference>
<feature type="transmembrane region" description="Helical" evidence="6">
    <location>
        <begin position="54"/>
        <end position="75"/>
    </location>
</feature>
<evidence type="ECO:0000256" key="4">
    <source>
        <dbReference type="ARBA" id="ARBA00022989"/>
    </source>
</evidence>